<gene>
    <name evidence="9" type="ORF">Bccel_2460</name>
</gene>
<organism evidence="9 10">
    <name type="scientific">Pseudobacteroides cellulosolvens ATCC 35603 = DSM 2933</name>
    <dbReference type="NCBI Taxonomy" id="398512"/>
    <lineage>
        <taxon>Bacteria</taxon>
        <taxon>Bacillati</taxon>
        <taxon>Bacillota</taxon>
        <taxon>Clostridia</taxon>
        <taxon>Eubacteriales</taxon>
        <taxon>Oscillospiraceae</taxon>
        <taxon>Pseudobacteroides</taxon>
    </lineage>
</organism>
<evidence type="ECO:0000256" key="7">
    <source>
        <dbReference type="ARBA" id="ARBA00023136"/>
    </source>
</evidence>
<feature type="transmembrane region" description="Helical" evidence="8">
    <location>
        <begin position="81"/>
        <end position="105"/>
    </location>
</feature>
<evidence type="ECO:0000256" key="8">
    <source>
        <dbReference type="SAM" id="Phobius"/>
    </source>
</evidence>
<dbReference type="RefSeq" id="WP_036944496.1">
    <property type="nucleotide sequence ID" value="NZ_JQKC01000029.1"/>
</dbReference>
<dbReference type="AlphaFoldDB" id="A0A0L6JPC0"/>
<dbReference type="eggNOG" id="COG0814">
    <property type="taxonomic scope" value="Bacteria"/>
</dbReference>
<evidence type="ECO:0000256" key="3">
    <source>
        <dbReference type="ARBA" id="ARBA00022448"/>
    </source>
</evidence>
<keyword evidence="6 8" id="KW-1133">Transmembrane helix</keyword>
<comment type="caution">
    <text evidence="9">The sequence shown here is derived from an EMBL/GenBank/DDBJ whole genome shotgun (WGS) entry which is preliminary data.</text>
</comment>
<dbReference type="Pfam" id="PF03845">
    <property type="entry name" value="Spore_permease"/>
    <property type="match status" value="1"/>
</dbReference>
<feature type="transmembrane region" description="Helical" evidence="8">
    <location>
        <begin position="215"/>
        <end position="238"/>
    </location>
</feature>
<feature type="transmembrane region" description="Helical" evidence="8">
    <location>
        <begin position="183"/>
        <end position="203"/>
    </location>
</feature>
<dbReference type="Gene3D" id="1.20.1740.10">
    <property type="entry name" value="Amino acid/polyamine transporter I"/>
    <property type="match status" value="1"/>
</dbReference>
<dbReference type="NCBIfam" id="TIGR00912">
    <property type="entry name" value="2A0309"/>
    <property type="match status" value="1"/>
</dbReference>
<feature type="transmembrane region" description="Helical" evidence="8">
    <location>
        <begin position="325"/>
        <end position="352"/>
    </location>
</feature>
<proteinExistence type="inferred from homology"/>
<dbReference type="GO" id="GO:0016020">
    <property type="term" value="C:membrane"/>
    <property type="evidence" value="ECO:0007669"/>
    <property type="project" value="UniProtKB-SubCell"/>
</dbReference>
<feature type="transmembrane region" description="Helical" evidence="8">
    <location>
        <begin position="303"/>
        <end position="319"/>
    </location>
</feature>
<dbReference type="PANTHER" id="PTHR34975:SF2">
    <property type="entry name" value="SPORE GERMINATION PROTEIN A2"/>
    <property type="match status" value="1"/>
</dbReference>
<reference evidence="10" key="1">
    <citation type="submission" date="2015-07" db="EMBL/GenBank/DDBJ databases">
        <title>Near-Complete Genome Sequence of the Cellulolytic Bacterium Bacteroides (Pseudobacteroides) cellulosolvens ATCC 35603.</title>
        <authorList>
            <person name="Dassa B."/>
            <person name="Utturkar S.M."/>
            <person name="Klingeman D.M."/>
            <person name="Hurt R.A."/>
            <person name="Keller M."/>
            <person name="Xu J."/>
            <person name="Reddy Y.H.K."/>
            <person name="Borovok I."/>
            <person name="Grinberg I.R."/>
            <person name="Lamed R."/>
            <person name="Zhivin O."/>
            <person name="Bayer E.A."/>
            <person name="Brown S.D."/>
        </authorList>
    </citation>
    <scope>NUCLEOTIDE SEQUENCE [LARGE SCALE GENOMIC DNA]</scope>
    <source>
        <strain evidence="10">DSM 2933</strain>
    </source>
</reference>
<evidence type="ECO:0000313" key="10">
    <source>
        <dbReference type="Proteomes" id="UP000036923"/>
    </source>
</evidence>
<dbReference type="EMBL" id="LGTC01000001">
    <property type="protein sequence ID" value="KNY27192.1"/>
    <property type="molecule type" value="Genomic_DNA"/>
</dbReference>
<dbReference type="GO" id="GO:0009847">
    <property type="term" value="P:spore germination"/>
    <property type="evidence" value="ECO:0007669"/>
    <property type="project" value="InterPro"/>
</dbReference>
<evidence type="ECO:0000313" key="9">
    <source>
        <dbReference type="EMBL" id="KNY27192.1"/>
    </source>
</evidence>
<feature type="transmembrane region" description="Helical" evidence="8">
    <location>
        <begin position="144"/>
        <end position="163"/>
    </location>
</feature>
<protein>
    <submittedName>
        <fullName evidence="9">Spore germination protein</fullName>
    </submittedName>
</protein>
<feature type="transmembrane region" description="Helical" evidence="8">
    <location>
        <begin position="267"/>
        <end position="291"/>
    </location>
</feature>
<dbReference type="OrthoDB" id="2716906at2"/>
<dbReference type="Proteomes" id="UP000036923">
    <property type="component" value="Unassembled WGS sequence"/>
</dbReference>
<dbReference type="PANTHER" id="PTHR34975">
    <property type="entry name" value="SPORE GERMINATION PROTEIN A2"/>
    <property type="match status" value="1"/>
</dbReference>
<comment type="similarity">
    <text evidence="2">Belongs to the amino acid-polyamine-organocation (APC) superfamily. Spore germination protein (SGP) (TC 2.A.3.9) family.</text>
</comment>
<name>A0A0L6JPC0_9FIRM</name>
<keyword evidence="10" id="KW-1185">Reference proteome</keyword>
<accession>A0A0L6JPC0</accession>
<evidence type="ECO:0000256" key="6">
    <source>
        <dbReference type="ARBA" id="ARBA00022989"/>
    </source>
</evidence>
<evidence type="ECO:0000256" key="2">
    <source>
        <dbReference type="ARBA" id="ARBA00007998"/>
    </source>
</evidence>
<comment type="subcellular location">
    <subcellularLocation>
        <location evidence="1">Membrane</location>
        <topology evidence="1">Multi-pass membrane protein</topology>
    </subcellularLocation>
</comment>
<dbReference type="STRING" id="398512.Bccel_2460"/>
<keyword evidence="5 8" id="KW-0812">Transmembrane</keyword>
<evidence type="ECO:0000256" key="4">
    <source>
        <dbReference type="ARBA" id="ARBA00022544"/>
    </source>
</evidence>
<keyword evidence="4" id="KW-0309">Germination</keyword>
<feature type="transmembrane region" description="Helical" evidence="8">
    <location>
        <begin position="117"/>
        <end position="135"/>
    </location>
</feature>
<feature type="transmembrane region" description="Helical" evidence="8">
    <location>
        <begin position="42"/>
        <end position="61"/>
    </location>
</feature>
<keyword evidence="7 8" id="KW-0472">Membrane</keyword>
<feature type="transmembrane region" description="Helical" evidence="8">
    <location>
        <begin position="12"/>
        <end position="30"/>
    </location>
</feature>
<keyword evidence="3" id="KW-0813">Transport</keyword>
<dbReference type="InterPro" id="IPR004761">
    <property type="entry name" value="Spore_GerAB"/>
</dbReference>
<sequence>MEGNNTIRPLQVGLLIFITQTGVGIVTLPATLAKEAGHDGWISMLLTGLIVIILSFLIMLLMRRYSDKAIYDINKLIYGKFIGFAFNCLLVIYLLTATVAGASLFNNIIRITILQTTPPWVLAPFITLPSFYLVWQGLKSISRFLYLSMINYLIIPILIILLYDNFRVSFLLPLGEAGITPILYSIKTCFFAFIGFELIAFFYPWISEKNKVLKWYLIATLASTLIFVVVVAASIAVFGENLVKLFSIPFFNLSRIYNAPILERIDLYLIAIWYIPMACSIRSYIFTAFDGLQKVFKLKKNRVSYFLFFAAILILSSIPNDINQIFMIIDIINNAGMGISLFLVLCLVLSFIRKKGVLTR</sequence>
<evidence type="ECO:0000256" key="1">
    <source>
        <dbReference type="ARBA" id="ARBA00004141"/>
    </source>
</evidence>
<evidence type="ECO:0000256" key="5">
    <source>
        <dbReference type="ARBA" id="ARBA00022692"/>
    </source>
</evidence>